<feature type="compositionally biased region" description="Basic and acidic residues" evidence="1">
    <location>
        <begin position="388"/>
        <end position="398"/>
    </location>
</feature>
<feature type="region of interest" description="Disordered" evidence="1">
    <location>
        <begin position="379"/>
        <end position="431"/>
    </location>
</feature>
<dbReference type="AlphaFoldDB" id="A0A0C3ERL0"/>
<dbReference type="Proteomes" id="UP000054166">
    <property type="component" value="Unassembled WGS sequence"/>
</dbReference>
<evidence type="ECO:0008006" key="6">
    <source>
        <dbReference type="Google" id="ProtNLM"/>
    </source>
</evidence>
<sequence>MYDDFNEILKLLEQYPGLPGAIGMEKAMMFVRLATRLKDEILLKQKLGHDPSKPPDVLPPNVRDFLGHAVQIPDEFVEGCWHAFGRTVWQRDVNGDSVGADAKLFKLYGLQNLLSTRTLFPPTRQCTNPDCTKQESLLRRKDEPRRIVLFTLGEGACPTYSVHLHCHGCNTNYHHDYSVKNDVRTYYKGVPDVIEVGDHQFAEREVLNLFAGLMLVSWTSATNGARVYNTCLSQPHNNTENWFSSDLRTEHVWDGFCLLSLLEDHARHESVLTVPHSGLQKNRLTEAMKARNVRIQQAGQEEYAHACKKCVRVWPPEDGKPAQKCSVLVIDGITIGHPCCGILHCAIALANNRHRYCPVHDAHHHVCCVEGCSDPVATSAEGDPPRMTCKEPDHSALEKRHKQRAEPTAEEVEESGIEGDTPCPGKPETGNRRIRALFGRRRTHNEQIMVRPCGIVVARQTFFGSETTPQTVDMIHTVFHVEHSMPNIIFYDNNCGLYRHLVAAGDDLYKTVGLPVDVFHWQCKHTSGKFKTYLTRLSLLNDILSTNKLTKPAIVA</sequence>
<dbReference type="InterPro" id="IPR040898">
    <property type="entry name" value="CxC6"/>
</dbReference>
<keyword evidence="5" id="KW-1185">Reference proteome</keyword>
<protein>
    <recommendedName>
        <fullName evidence="6">CxC5 like cysteine cluster associated with KDZ domain-containing protein</fullName>
    </recommendedName>
</protein>
<evidence type="ECO:0000259" key="3">
    <source>
        <dbReference type="Pfam" id="PF18721"/>
    </source>
</evidence>
<dbReference type="HOGENOM" id="CLU_004966_4_0_1"/>
<organism evidence="4 5">
    <name type="scientific">Piloderma croceum (strain F 1598)</name>
    <dbReference type="NCBI Taxonomy" id="765440"/>
    <lineage>
        <taxon>Eukaryota</taxon>
        <taxon>Fungi</taxon>
        <taxon>Dikarya</taxon>
        <taxon>Basidiomycota</taxon>
        <taxon>Agaricomycotina</taxon>
        <taxon>Agaricomycetes</taxon>
        <taxon>Agaricomycetidae</taxon>
        <taxon>Atheliales</taxon>
        <taxon>Atheliaceae</taxon>
        <taxon>Piloderma</taxon>
    </lineage>
</organism>
<feature type="domain" description="CxC6 like cysteine cluster associated with KDZ" evidence="3">
    <location>
        <begin position="329"/>
        <end position="399"/>
    </location>
</feature>
<dbReference type="Pfam" id="PF18721">
    <property type="entry name" value="CxC6"/>
    <property type="match status" value="1"/>
</dbReference>
<dbReference type="OrthoDB" id="2501483at2759"/>
<evidence type="ECO:0000313" key="4">
    <source>
        <dbReference type="EMBL" id="KIM75195.1"/>
    </source>
</evidence>
<dbReference type="EMBL" id="KN833049">
    <property type="protein sequence ID" value="KIM75195.1"/>
    <property type="molecule type" value="Genomic_DNA"/>
</dbReference>
<feature type="domain" description="CxC5 like cysteine cluster associated with KDZ" evidence="2">
    <location>
        <begin position="115"/>
        <end position="232"/>
    </location>
</feature>
<name>A0A0C3ERL0_PILCF</name>
<evidence type="ECO:0000259" key="2">
    <source>
        <dbReference type="Pfam" id="PF18718"/>
    </source>
</evidence>
<gene>
    <name evidence="4" type="ORF">PILCRDRAFT_79214</name>
</gene>
<feature type="compositionally biased region" description="Acidic residues" evidence="1">
    <location>
        <begin position="408"/>
        <end position="417"/>
    </location>
</feature>
<proteinExistence type="predicted"/>
<accession>A0A0C3ERL0</accession>
<dbReference type="Pfam" id="PF18718">
    <property type="entry name" value="CxC5"/>
    <property type="match status" value="1"/>
</dbReference>
<evidence type="ECO:0000256" key="1">
    <source>
        <dbReference type="SAM" id="MobiDB-lite"/>
    </source>
</evidence>
<evidence type="ECO:0000313" key="5">
    <source>
        <dbReference type="Proteomes" id="UP000054166"/>
    </source>
</evidence>
<dbReference type="InterPro" id="IPR041539">
    <property type="entry name" value="CxC5"/>
</dbReference>
<dbReference type="InParanoid" id="A0A0C3ERL0"/>
<reference evidence="5" key="2">
    <citation type="submission" date="2015-01" db="EMBL/GenBank/DDBJ databases">
        <title>Evolutionary Origins and Diversification of the Mycorrhizal Mutualists.</title>
        <authorList>
            <consortium name="DOE Joint Genome Institute"/>
            <consortium name="Mycorrhizal Genomics Consortium"/>
            <person name="Kohler A."/>
            <person name="Kuo A."/>
            <person name="Nagy L.G."/>
            <person name="Floudas D."/>
            <person name="Copeland A."/>
            <person name="Barry K.W."/>
            <person name="Cichocki N."/>
            <person name="Veneault-Fourrey C."/>
            <person name="LaButti K."/>
            <person name="Lindquist E.A."/>
            <person name="Lipzen A."/>
            <person name="Lundell T."/>
            <person name="Morin E."/>
            <person name="Murat C."/>
            <person name="Riley R."/>
            <person name="Ohm R."/>
            <person name="Sun H."/>
            <person name="Tunlid A."/>
            <person name="Henrissat B."/>
            <person name="Grigoriev I.V."/>
            <person name="Hibbett D.S."/>
            <person name="Martin F."/>
        </authorList>
    </citation>
    <scope>NUCLEOTIDE SEQUENCE [LARGE SCALE GENOMIC DNA]</scope>
    <source>
        <strain evidence="5">F 1598</strain>
    </source>
</reference>
<dbReference type="STRING" id="765440.A0A0C3ERL0"/>
<reference evidence="4 5" key="1">
    <citation type="submission" date="2014-04" db="EMBL/GenBank/DDBJ databases">
        <authorList>
            <consortium name="DOE Joint Genome Institute"/>
            <person name="Kuo A."/>
            <person name="Tarkka M."/>
            <person name="Buscot F."/>
            <person name="Kohler A."/>
            <person name="Nagy L.G."/>
            <person name="Floudas D."/>
            <person name="Copeland A."/>
            <person name="Barry K.W."/>
            <person name="Cichocki N."/>
            <person name="Veneault-Fourrey C."/>
            <person name="LaButti K."/>
            <person name="Lindquist E.A."/>
            <person name="Lipzen A."/>
            <person name="Lundell T."/>
            <person name="Morin E."/>
            <person name="Murat C."/>
            <person name="Sun H."/>
            <person name="Tunlid A."/>
            <person name="Henrissat B."/>
            <person name="Grigoriev I.V."/>
            <person name="Hibbett D.S."/>
            <person name="Martin F."/>
            <person name="Nordberg H.P."/>
            <person name="Cantor M.N."/>
            <person name="Hua S.X."/>
        </authorList>
    </citation>
    <scope>NUCLEOTIDE SEQUENCE [LARGE SCALE GENOMIC DNA]</scope>
    <source>
        <strain evidence="4 5">F 1598</strain>
    </source>
</reference>